<accession>A0ABU2LG53</accession>
<gene>
    <name evidence="3" type="ORF">RM780_26990</name>
</gene>
<feature type="domain" description="DUF1990" evidence="2">
    <location>
        <begin position="8"/>
        <end position="166"/>
    </location>
</feature>
<evidence type="ECO:0000313" key="4">
    <source>
        <dbReference type="Proteomes" id="UP001183388"/>
    </source>
</evidence>
<evidence type="ECO:0000313" key="3">
    <source>
        <dbReference type="EMBL" id="MDT0310566.1"/>
    </source>
</evidence>
<dbReference type="Proteomes" id="UP001183388">
    <property type="component" value="Unassembled WGS sequence"/>
</dbReference>
<keyword evidence="4" id="KW-1185">Reference proteome</keyword>
<evidence type="ECO:0000256" key="1">
    <source>
        <dbReference type="SAM" id="MobiDB-lite"/>
    </source>
</evidence>
<dbReference type="RefSeq" id="WP_311633532.1">
    <property type="nucleotide sequence ID" value="NZ_JAVREN010000080.1"/>
</dbReference>
<dbReference type="EMBL" id="JAVREN010000080">
    <property type="protein sequence ID" value="MDT0310566.1"/>
    <property type="molecule type" value="Genomic_DNA"/>
</dbReference>
<reference evidence="4" key="1">
    <citation type="submission" date="2023-07" db="EMBL/GenBank/DDBJ databases">
        <title>30 novel species of actinomycetes from the DSMZ collection.</title>
        <authorList>
            <person name="Nouioui I."/>
        </authorList>
    </citation>
    <scope>NUCLEOTIDE SEQUENCE [LARGE SCALE GENOMIC DNA]</scope>
    <source>
        <strain evidence="4">DSM 44917</strain>
    </source>
</reference>
<dbReference type="PANTHER" id="PTHR34202">
    <property type="entry name" value="UPF0548 PROTEIN"/>
    <property type="match status" value="1"/>
</dbReference>
<comment type="caution">
    <text evidence="3">The sequence shown here is derived from an EMBL/GenBank/DDBJ whole genome shotgun (WGS) entry which is preliminary data.</text>
</comment>
<name>A0ABU2LG53_9ACTN</name>
<dbReference type="Pfam" id="PF09348">
    <property type="entry name" value="DUF1990"/>
    <property type="match status" value="1"/>
</dbReference>
<sequence>MDDHGTLTYREAGATRDPARLPPPGYRLLRTGTELGRGRAVFEAAGDALLGWGMHRAAGLGVAATAPRAAPGVRVTVTAGAGPLRLNAPCEVVWTVEEPDRRGFAYGTLPGHPVSGEEAFEVVRRPDGSVRLTVTAFSRGAAWYARAAGPLGRVAQRAAARRYGRALRRLASEAQAPDGKGGAGG</sequence>
<protein>
    <submittedName>
        <fullName evidence="3">DUF1990 domain-containing protein</fullName>
    </submittedName>
</protein>
<dbReference type="InterPro" id="IPR014457">
    <property type="entry name" value="UCP010260"/>
</dbReference>
<organism evidence="3 4">
    <name type="scientific">Streptomyces boetiae</name>
    <dbReference type="NCBI Taxonomy" id="3075541"/>
    <lineage>
        <taxon>Bacteria</taxon>
        <taxon>Bacillati</taxon>
        <taxon>Actinomycetota</taxon>
        <taxon>Actinomycetes</taxon>
        <taxon>Kitasatosporales</taxon>
        <taxon>Streptomycetaceae</taxon>
        <taxon>Streptomyces</taxon>
    </lineage>
</organism>
<dbReference type="PIRSF" id="PIRSF010260">
    <property type="entry name" value="UCP010260"/>
    <property type="match status" value="1"/>
</dbReference>
<proteinExistence type="predicted"/>
<evidence type="ECO:0000259" key="2">
    <source>
        <dbReference type="Pfam" id="PF09348"/>
    </source>
</evidence>
<feature type="region of interest" description="Disordered" evidence="1">
    <location>
        <begin position="1"/>
        <end position="24"/>
    </location>
</feature>
<dbReference type="SUPFAM" id="SSF55961">
    <property type="entry name" value="Bet v1-like"/>
    <property type="match status" value="1"/>
</dbReference>
<dbReference type="PANTHER" id="PTHR34202:SF1">
    <property type="entry name" value="UPF0548 PROTEIN"/>
    <property type="match status" value="1"/>
</dbReference>
<dbReference type="InterPro" id="IPR018960">
    <property type="entry name" value="DUF1990"/>
</dbReference>